<feature type="non-terminal residue" evidence="1">
    <location>
        <position position="1"/>
    </location>
</feature>
<reference evidence="1" key="1">
    <citation type="submission" date="2023-10" db="EMBL/GenBank/DDBJ databases">
        <title>Genome assembly of Pristionchus species.</title>
        <authorList>
            <person name="Yoshida K."/>
            <person name="Sommer R.J."/>
        </authorList>
    </citation>
    <scope>NUCLEOTIDE SEQUENCE</scope>
    <source>
        <strain evidence="1">RS5133</strain>
    </source>
</reference>
<gene>
    <name evidence="1" type="ORF">PFISCL1PPCAC_20801</name>
</gene>
<sequence>GALTHHSESNRSLSSCDHYCSDMLSTEDAYYFVMGGSGGEVLLLEEEDEYGYLKYREIVRVGDESIYEISIFKGAEVDIREKKEMMFAVLTKRTVRLVCDGYGRVI</sequence>
<keyword evidence="2" id="KW-1185">Reference proteome</keyword>
<evidence type="ECO:0000313" key="2">
    <source>
        <dbReference type="Proteomes" id="UP001432322"/>
    </source>
</evidence>
<name>A0AAV5WFK1_9BILA</name>
<dbReference type="AlphaFoldDB" id="A0AAV5WFK1"/>
<protein>
    <submittedName>
        <fullName evidence="1">Uncharacterized protein</fullName>
    </submittedName>
</protein>
<evidence type="ECO:0000313" key="1">
    <source>
        <dbReference type="EMBL" id="GMT29504.1"/>
    </source>
</evidence>
<organism evidence="1 2">
    <name type="scientific">Pristionchus fissidentatus</name>
    <dbReference type="NCBI Taxonomy" id="1538716"/>
    <lineage>
        <taxon>Eukaryota</taxon>
        <taxon>Metazoa</taxon>
        <taxon>Ecdysozoa</taxon>
        <taxon>Nematoda</taxon>
        <taxon>Chromadorea</taxon>
        <taxon>Rhabditida</taxon>
        <taxon>Rhabditina</taxon>
        <taxon>Diplogasteromorpha</taxon>
        <taxon>Diplogasteroidea</taxon>
        <taxon>Neodiplogasteridae</taxon>
        <taxon>Pristionchus</taxon>
    </lineage>
</organism>
<comment type="caution">
    <text evidence="1">The sequence shown here is derived from an EMBL/GenBank/DDBJ whole genome shotgun (WGS) entry which is preliminary data.</text>
</comment>
<accession>A0AAV5WFK1</accession>
<feature type="non-terminal residue" evidence="1">
    <location>
        <position position="106"/>
    </location>
</feature>
<proteinExistence type="predicted"/>
<dbReference type="Proteomes" id="UP001432322">
    <property type="component" value="Unassembled WGS sequence"/>
</dbReference>
<dbReference type="EMBL" id="BTSY01000005">
    <property type="protein sequence ID" value="GMT29504.1"/>
    <property type="molecule type" value="Genomic_DNA"/>
</dbReference>